<proteinExistence type="predicted"/>
<dbReference type="PROSITE" id="PS50893">
    <property type="entry name" value="ABC_TRANSPORTER_2"/>
    <property type="match status" value="1"/>
</dbReference>
<dbReference type="RefSeq" id="WP_332289491.1">
    <property type="nucleotide sequence ID" value="NZ_JAZIBG010000025.1"/>
</dbReference>
<keyword evidence="2" id="KW-0472">Membrane</keyword>
<dbReference type="Gene3D" id="3.40.50.300">
    <property type="entry name" value="P-loop containing nucleotide triphosphate hydrolases"/>
    <property type="match status" value="1"/>
</dbReference>
<evidence type="ECO:0000256" key="1">
    <source>
        <dbReference type="ARBA" id="ARBA00022448"/>
    </source>
</evidence>
<feature type="domain" description="ABC transporter" evidence="5">
    <location>
        <begin position="2"/>
        <end position="247"/>
    </location>
</feature>
<keyword evidence="3" id="KW-0547">Nucleotide-binding</keyword>
<dbReference type="InterPro" id="IPR003593">
    <property type="entry name" value="AAA+_ATPase"/>
</dbReference>
<keyword evidence="7" id="KW-1185">Reference proteome</keyword>
<dbReference type="PANTHER" id="PTHR45772:SF7">
    <property type="entry name" value="AMINO ACID ABC TRANSPORTER ATP-BINDING PROTEIN"/>
    <property type="match status" value="1"/>
</dbReference>
<dbReference type="GO" id="GO:0005886">
    <property type="term" value="C:plasma membrane"/>
    <property type="evidence" value="ECO:0007669"/>
    <property type="project" value="TreeGrafter"/>
</dbReference>
<dbReference type="AlphaFoldDB" id="A0AAW9QIS3"/>
<dbReference type="EMBL" id="JAZIBG010000025">
    <property type="protein sequence ID" value="MEF7614500.1"/>
    <property type="molecule type" value="Genomic_DNA"/>
</dbReference>
<dbReference type="InterPro" id="IPR027417">
    <property type="entry name" value="P-loop_NTPase"/>
</dbReference>
<dbReference type="GO" id="GO:0015808">
    <property type="term" value="P:L-alanine transport"/>
    <property type="evidence" value="ECO:0007669"/>
    <property type="project" value="TreeGrafter"/>
</dbReference>
<dbReference type="Pfam" id="PF00005">
    <property type="entry name" value="ABC_tran"/>
    <property type="match status" value="1"/>
</dbReference>
<dbReference type="GO" id="GO:0016887">
    <property type="term" value="F:ATP hydrolysis activity"/>
    <property type="evidence" value="ECO:0007669"/>
    <property type="project" value="InterPro"/>
</dbReference>
<evidence type="ECO:0000313" key="7">
    <source>
        <dbReference type="Proteomes" id="UP001336250"/>
    </source>
</evidence>
<dbReference type="InterPro" id="IPR003439">
    <property type="entry name" value="ABC_transporter-like_ATP-bd"/>
</dbReference>
<reference evidence="6 7" key="1">
    <citation type="submission" date="2024-02" db="EMBL/GenBank/DDBJ databases">
        <title>Genome sequence of Aquincola sp. MAHUQ-54.</title>
        <authorList>
            <person name="Huq M.A."/>
        </authorList>
    </citation>
    <scope>NUCLEOTIDE SEQUENCE [LARGE SCALE GENOMIC DNA]</scope>
    <source>
        <strain evidence="6 7">MAHUQ-54</strain>
    </source>
</reference>
<dbReference type="Pfam" id="PF12399">
    <property type="entry name" value="BCA_ABC_TP_C"/>
    <property type="match status" value="1"/>
</dbReference>
<name>A0AAW9QIS3_9BURK</name>
<dbReference type="SUPFAM" id="SSF52540">
    <property type="entry name" value="P-loop containing nucleoside triphosphate hydrolases"/>
    <property type="match status" value="1"/>
</dbReference>
<dbReference type="InterPro" id="IPR032823">
    <property type="entry name" value="BCA_ABC_TP_C"/>
</dbReference>
<gene>
    <name evidence="6" type="ORF">V4F39_11325</name>
</gene>
<evidence type="ECO:0000259" key="5">
    <source>
        <dbReference type="PROSITE" id="PS50893"/>
    </source>
</evidence>
<evidence type="ECO:0000256" key="4">
    <source>
        <dbReference type="ARBA" id="ARBA00022840"/>
    </source>
</evidence>
<dbReference type="Proteomes" id="UP001336250">
    <property type="component" value="Unassembled WGS sequence"/>
</dbReference>
<comment type="caution">
    <text evidence="6">The sequence shown here is derived from an EMBL/GenBank/DDBJ whole genome shotgun (WGS) entry which is preliminary data.</text>
</comment>
<dbReference type="GO" id="GO:0005304">
    <property type="term" value="F:L-valine transmembrane transporter activity"/>
    <property type="evidence" value="ECO:0007669"/>
    <property type="project" value="TreeGrafter"/>
</dbReference>
<protein>
    <submittedName>
        <fullName evidence="6">ABC transporter ATP-binding protein</fullName>
    </submittedName>
</protein>
<evidence type="ECO:0000313" key="6">
    <source>
        <dbReference type="EMBL" id="MEF7614500.1"/>
    </source>
</evidence>
<dbReference type="SMART" id="SM00382">
    <property type="entry name" value="AAA"/>
    <property type="match status" value="1"/>
</dbReference>
<dbReference type="PANTHER" id="PTHR45772">
    <property type="entry name" value="CONSERVED COMPONENT OF ABC TRANSPORTER FOR NATURAL AMINO ACIDS-RELATED"/>
    <property type="match status" value="1"/>
</dbReference>
<dbReference type="GO" id="GO:0005524">
    <property type="term" value="F:ATP binding"/>
    <property type="evidence" value="ECO:0007669"/>
    <property type="project" value="UniProtKB-KW"/>
</dbReference>
<dbReference type="GO" id="GO:0015192">
    <property type="term" value="F:L-phenylalanine transmembrane transporter activity"/>
    <property type="evidence" value="ECO:0007669"/>
    <property type="project" value="TreeGrafter"/>
</dbReference>
<dbReference type="InterPro" id="IPR051120">
    <property type="entry name" value="ABC_AA/LPS_Transport"/>
</dbReference>
<dbReference type="GO" id="GO:1903806">
    <property type="term" value="P:L-isoleucine import across plasma membrane"/>
    <property type="evidence" value="ECO:0007669"/>
    <property type="project" value="TreeGrafter"/>
</dbReference>
<evidence type="ECO:0000256" key="2">
    <source>
        <dbReference type="ARBA" id="ARBA00022475"/>
    </source>
</evidence>
<dbReference type="GO" id="GO:0015188">
    <property type="term" value="F:L-isoleucine transmembrane transporter activity"/>
    <property type="evidence" value="ECO:0007669"/>
    <property type="project" value="TreeGrafter"/>
</dbReference>
<dbReference type="FunFam" id="3.40.50.300:FF:000421">
    <property type="entry name" value="Branched-chain amino acid ABC transporter ATP-binding protein"/>
    <property type="match status" value="1"/>
</dbReference>
<sequence>MLEVRRLSKSFGGVKAVEDVSFTVRPGSVHSVIGPNGAGKTTLFNLISGVYTATRGEVLLDGRDVCGLGPDQLARLGMSRTFQNLQVCMNMTACENVLLGAHLRTRSSLIGGLLGRTRGDDRALRDEALALMQRVGVGAYADAHATQLSFGVLKRLEIARALAGRPRLLLLDEPAAGLNDTETHEITELVRGIAASGITVVLVEHDMKMVMNISDHILVLDYGRKLAEGTAAEVRRNPQVIAAYLGAPAEEAAAHAEAAVGASA</sequence>
<dbReference type="GO" id="GO:0042941">
    <property type="term" value="P:D-alanine transmembrane transport"/>
    <property type="evidence" value="ECO:0007669"/>
    <property type="project" value="TreeGrafter"/>
</dbReference>
<dbReference type="CDD" id="cd03219">
    <property type="entry name" value="ABC_Mj1267_LivG_branched"/>
    <property type="match status" value="1"/>
</dbReference>
<keyword evidence="4 6" id="KW-0067">ATP-binding</keyword>
<keyword evidence="2" id="KW-1003">Cell membrane</keyword>
<keyword evidence="1" id="KW-0813">Transport</keyword>
<organism evidence="6 7">
    <name type="scientific">Aquincola agrisoli</name>
    <dbReference type="NCBI Taxonomy" id="3119538"/>
    <lineage>
        <taxon>Bacteria</taxon>
        <taxon>Pseudomonadati</taxon>
        <taxon>Pseudomonadota</taxon>
        <taxon>Betaproteobacteria</taxon>
        <taxon>Burkholderiales</taxon>
        <taxon>Sphaerotilaceae</taxon>
        <taxon>Aquincola</taxon>
    </lineage>
</organism>
<evidence type="ECO:0000256" key="3">
    <source>
        <dbReference type="ARBA" id="ARBA00022741"/>
    </source>
</evidence>
<accession>A0AAW9QIS3</accession>
<dbReference type="GO" id="GO:1903805">
    <property type="term" value="P:L-valine import across plasma membrane"/>
    <property type="evidence" value="ECO:0007669"/>
    <property type="project" value="TreeGrafter"/>
</dbReference>